<comment type="caution">
    <text evidence="1">The sequence shown here is derived from an EMBL/GenBank/DDBJ whole genome shotgun (WGS) entry which is preliminary data.</text>
</comment>
<dbReference type="Proteomes" id="UP001281147">
    <property type="component" value="Unassembled WGS sequence"/>
</dbReference>
<gene>
    <name evidence="1" type="ORF">LTR37_014176</name>
</gene>
<accession>A0ACC3MX28</accession>
<proteinExistence type="predicted"/>
<evidence type="ECO:0000313" key="2">
    <source>
        <dbReference type="Proteomes" id="UP001281147"/>
    </source>
</evidence>
<protein>
    <submittedName>
        <fullName evidence="1">Uncharacterized protein</fullName>
    </submittedName>
</protein>
<evidence type="ECO:0000313" key="1">
    <source>
        <dbReference type="EMBL" id="KAK3703853.1"/>
    </source>
</evidence>
<organism evidence="1 2">
    <name type="scientific">Vermiconidia calcicola</name>
    <dbReference type="NCBI Taxonomy" id="1690605"/>
    <lineage>
        <taxon>Eukaryota</taxon>
        <taxon>Fungi</taxon>
        <taxon>Dikarya</taxon>
        <taxon>Ascomycota</taxon>
        <taxon>Pezizomycotina</taxon>
        <taxon>Dothideomycetes</taxon>
        <taxon>Dothideomycetidae</taxon>
        <taxon>Mycosphaerellales</taxon>
        <taxon>Extremaceae</taxon>
        <taxon>Vermiconidia</taxon>
    </lineage>
</organism>
<dbReference type="EMBL" id="JAUTXU010000146">
    <property type="protein sequence ID" value="KAK3703853.1"/>
    <property type="molecule type" value="Genomic_DNA"/>
</dbReference>
<reference evidence="1" key="1">
    <citation type="submission" date="2023-07" db="EMBL/GenBank/DDBJ databases">
        <title>Black Yeasts Isolated from many extreme environments.</title>
        <authorList>
            <person name="Coleine C."/>
            <person name="Stajich J.E."/>
            <person name="Selbmann L."/>
        </authorList>
    </citation>
    <scope>NUCLEOTIDE SEQUENCE</scope>
    <source>
        <strain evidence="1">CCFEE 5714</strain>
    </source>
</reference>
<sequence length="459" mass="51778">MPEMQQRNRHLSNSTAQSPSSSADRDPHQPTSLPPWVHVNDGEEEQDAPLIPAEAVPNTRHYKYPASYYKPTPTHYKPGRKWDHERSAEPALLSAPIEDHQLRWKPFMQSGPQPQAGEGRVVDLAWMEQNMPDMNREYDPEDEVEADRGILSARGLMYRGKWLISPERQERTVRVFWRLLLKNPFVPLVFRMIVFTFSIAAIAMAASIYREVQAANVDQDPNNQCAKRASMYMAICVGAIALPYIGYVTWDEYMSKPLGLRSVPAKILLLLCDLYFVVFSSSNVSLAIDTLSDRRWACYDERLSIEGDQQRYVQATCPNNPVICKKQQALSGVLMPKRLSLLPFSGRRRRGMPRLCSNGLMNKGNRPAIALLKKVLAAMADAPYRWNVSMMQLIAACKIVKKPAPERTMPMIGAIQYMSPGDVQPNVKNPATNDRLPNIIDGSLASGTGRPPLAFRRLT</sequence>
<name>A0ACC3MX28_9PEZI</name>
<keyword evidence="2" id="KW-1185">Reference proteome</keyword>